<keyword evidence="3" id="KW-0804">Transcription</keyword>
<proteinExistence type="predicted"/>
<sequence length="67" mass="7228">MTYSVVGETLKMLSRGLTNAEIAEAMFVSEHTVKTHVSNVLSKLGLRDRIHAVIAAYETGLAVPGEN</sequence>
<dbReference type="InterPro" id="IPR036388">
    <property type="entry name" value="WH-like_DNA-bd_sf"/>
</dbReference>
<dbReference type="AlphaFoldDB" id="A0A9W6R7Y5"/>
<dbReference type="PANTHER" id="PTHR44688:SF16">
    <property type="entry name" value="DNA-BINDING TRANSCRIPTIONAL ACTIVATOR DEVR_DOSR"/>
    <property type="match status" value="1"/>
</dbReference>
<keyword evidence="1" id="KW-0805">Transcription regulation</keyword>
<evidence type="ECO:0000313" key="5">
    <source>
        <dbReference type="EMBL" id="GLY69242.1"/>
    </source>
</evidence>
<keyword evidence="2" id="KW-0238">DNA-binding</keyword>
<keyword evidence="6" id="KW-1185">Reference proteome</keyword>
<dbReference type="Gene3D" id="1.10.10.10">
    <property type="entry name" value="Winged helix-like DNA-binding domain superfamily/Winged helix DNA-binding domain"/>
    <property type="match status" value="1"/>
</dbReference>
<evidence type="ECO:0000313" key="6">
    <source>
        <dbReference type="Proteomes" id="UP001165136"/>
    </source>
</evidence>
<dbReference type="PANTHER" id="PTHR44688">
    <property type="entry name" value="DNA-BINDING TRANSCRIPTIONAL ACTIVATOR DEVR_DOSR"/>
    <property type="match status" value="1"/>
</dbReference>
<dbReference type="PROSITE" id="PS50043">
    <property type="entry name" value="HTH_LUXR_2"/>
    <property type="match status" value="1"/>
</dbReference>
<comment type="caution">
    <text evidence="5">The sequence shown here is derived from an EMBL/GenBank/DDBJ whole genome shotgun (WGS) entry which is preliminary data.</text>
</comment>
<dbReference type="SMART" id="SM00421">
    <property type="entry name" value="HTH_LUXR"/>
    <property type="match status" value="1"/>
</dbReference>
<dbReference type="EMBL" id="BSTI01000015">
    <property type="protein sequence ID" value="GLY69242.1"/>
    <property type="molecule type" value="Genomic_DNA"/>
</dbReference>
<accession>A0A9W6R7Y5</accession>
<dbReference type="Proteomes" id="UP001165136">
    <property type="component" value="Unassembled WGS sequence"/>
</dbReference>
<reference evidence="5" key="1">
    <citation type="submission" date="2023-03" db="EMBL/GenBank/DDBJ databases">
        <title>Amycolatopsis taiwanensis NBRC 103393.</title>
        <authorList>
            <person name="Ichikawa N."/>
            <person name="Sato H."/>
            <person name="Tonouchi N."/>
        </authorList>
    </citation>
    <scope>NUCLEOTIDE SEQUENCE</scope>
    <source>
        <strain evidence="5">NBRC 103393</strain>
    </source>
</reference>
<dbReference type="InterPro" id="IPR000792">
    <property type="entry name" value="Tscrpt_reg_LuxR_C"/>
</dbReference>
<evidence type="ECO:0000256" key="3">
    <source>
        <dbReference type="ARBA" id="ARBA00023163"/>
    </source>
</evidence>
<name>A0A9W6R7Y5_9PSEU</name>
<evidence type="ECO:0000256" key="2">
    <source>
        <dbReference type="ARBA" id="ARBA00023125"/>
    </source>
</evidence>
<dbReference type="SUPFAM" id="SSF46894">
    <property type="entry name" value="C-terminal effector domain of the bipartite response regulators"/>
    <property type="match status" value="1"/>
</dbReference>
<evidence type="ECO:0000256" key="1">
    <source>
        <dbReference type="ARBA" id="ARBA00023015"/>
    </source>
</evidence>
<dbReference type="PROSITE" id="PS00622">
    <property type="entry name" value="HTH_LUXR_1"/>
    <property type="match status" value="1"/>
</dbReference>
<gene>
    <name evidence="5" type="ORF">Atai01_58610</name>
</gene>
<dbReference type="InterPro" id="IPR016032">
    <property type="entry name" value="Sig_transdc_resp-reg_C-effctor"/>
</dbReference>
<dbReference type="GO" id="GO:0006355">
    <property type="term" value="P:regulation of DNA-templated transcription"/>
    <property type="evidence" value="ECO:0007669"/>
    <property type="project" value="InterPro"/>
</dbReference>
<dbReference type="GO" id="GO:0003677">
    <property type="term" value="F:DNA binding"/>
    <property type="evidence" value="ECO:0007669"/>
    <property type="project" value="UniProtKB-KW"/>
</dbReference>
<feature type="domain" description="HTH luxR-type" evidence="4">
    <location>
        <begin position="1"/>
        <end position="60"/>
    </location>
</feature>
<organism evidence="5 6">
    <name type="scientific">Amycolatopsis taiwanensis</name>
    <dbReference type="NCBI Taxonomy" id="342230"/>
    <lineage>
        <taxon>Bacteria</taxon>
        <taxon>Bacillati</taxon>
        <taxon>Actinomycetota</taxon>
        <taxon>Actinomycetes</taxon>
        <taxon>Pseudonocardiales</taxon>
        <taxon>Pseudonocardiaceae</taxon>
        <taxon>Amycolatopsis</taxon>
    </lineage>
</organism>
<protein>
    <recommendedName>
        <fullName evidence="4">HTH luxR-type domain-containing protein</fullName>
    </recommendedName>
</protein>
<dbReference type="CDD" id="cd06170">
    <property type="entry name" value="LuxR_C_like"/>
    <property type="match status" value="1"/>
</dbReference>
<dbReference type="Pfam" id="PF00196">
    <property type="entry name" value="GerE"/>
    <property type="match status" value="1"/>
</dbReference>
<evidence type="ECO:0000259" key="4">
    <source>
        <dbReference type="PROSITE" id="PS50043"/>
    </source>
</evidence>
<dbReference type="PRINTS" id="PR00038">
    <property type="entry name" value="HTHLUXR"/>
</dbReference>